<protein>
    <submittedName>
        <fullName evidence="6">Crp/Fnr family transcriptional regulator</fullName>
    </submittedName>
</protein>
<dbReference type="Proteomes" id="UP000824035">
    <property type="component" value="Unassembled WGS sequence"/>
</dbReference>
<evidence type="ECO:0000313" key="6">
    <source>
        <dbReference type="EMBL" id="HIZ31878.1"/>
    </source>
</evidence>
<evidence type="ECO:0000256" key="3">
    <source>
        <dbReference type="ARBA" id="ARBA00023163"/>
    </source>
</evidence>
<dbReference type="PANTHER" id="PTHR24567:SF58">
    <property type="entry name" value="CYCLIC AMP-BINDING REGULATORY PROTEIN"/>
    <property type="match status" value="1"/>
</dbReference>
<accession>A0A9D2E6T6</accession>
<dbReference type="InterPro" id="IPR050397">
    <property type="entry name" value="Env_Response_Regulators"/>
</dbReference>
<dbReference type="EMBL" id="DXBV01000118">
    <property type="protein sequence ID" value="HIZ31878.1"/>
    <property type="molecule type" value="Genomic_DNA"/>
</dbReference>
<keyword evidence="2" id="KW-0238">DNA-binding</keyword>
<dbReference type="SUPFAM" id="SSF51206">
    <property type="entry name" value="cAMP-binding domain-like"/>
    <property type="match status" value="1"/>
</dbReference>
<sequence>MEISSLPLFKGISPAEYGEMMVPGRVRTADFEKGETVFHAGDATGEFCVLLFGEVHVESIDLWGNRVILHSIPAGHVFAETYALCGVPMMVHVTAAQNSRVLFIRLEALLADENRQCSWYPTLLRNLTLLFARKNLAWSDRVFCLSAKGVRSRVMLYLSARAAEQGSTEFSIPFDRQQLADYLNVERTALSKELGRMRSEGILSFHKNRFCLHRTQGAENGQ</sequence>
<proteinExistence type="predicted"/>
<feature type="domain" description="Cyclic nucleotide-binding" evidence="4">
    <location>
        <begin position="8"/>
        <end position="104"/>
    </location>
</feature>
<dbReference type="InterPro" id="IPR000595">
    <property type="entry name" value="cNMP-bd_dom"/>
</dbReference>
<dbReference type="InterPro" id="IPR014710">
    <property type="entry name" value="RmlC-like_jellyroll"/>
</dbReference>
<dbReference type="InterPro" id="IPR036390">
    <property type="entry name" value="WH_DNA-bd_sf"/>
</dbReference>
<dbReference type="GO" id="GO:0003700">
    <property type="term" value="F:DNA-binding transcription factor activity"/>
    <property type="evidence" value="ECO:0007669"/>
    <property type="project" value="TreeGrafter"/>
</dbReference>
<dbReference type="SUPFAM" id="SSF46785">
    <property type="entry name" value="Winged helix' DNA-binding domain"/>
    <property type="match status" value="1"/>
</dbReference>
<dbReference type="InterPro" id="IPR018490">
    <property type="entry name" value="cNMP-bd_dom_sf"/>
</dbReference>
<dbReference type="Gene3D" id="2.60.120.10">
    <property type="entry name" value="Jelly Rolls"/>
    <property type="match status" value="1"/>
</dbReference>
<keyword evidence="3" id="KW-0804">Transcription</keyword>
<keyword evidence="1" id="KW-0805">Transcription regulation</keyword>
<dbReference type="PROSITE" id="PS51063">
    <property type="entry name" value="HTH_CRP_2"/>
    <property type="match status" value="1"/>
</dbReference>
<dbReference type="PROSITE" id="PS50042">
    <property type="entry name" value="CNMP_BINDING_3"/>
    <property type="match status" value="1"/>
</dbReference>
<dbReference type="AlphaFoldDB" id="A0A9D2E6T6"/>
<feature type="domain" description="HTH crp-type" evidence="5">
    <location>
        <begin position="148"/>
        <end position="216"/>
    </location>
</feature>
<evidence type="ECO:0000259" key="5">
    <source>
        <dbReference type="PROSITE" id="PS51063"/>
    </source>
</evidence>
<dbReference type="GO" id="GO:0005829">
    <property type="term" value="C:cytosol"/>
    <property type="evidence" value="ECO:0007669"/>
    <property type="project" value="TreeGrafter"/>
</dbReference>
<evidence type="ECO:0000313" key="7">
    <source>
        <dbReference type="Proteomes" id="UP000824035"/>
    </source>
</evidence>
<organism evidence="6 7">
    <name type="scientific">Candidatus Allofournierella merdipullorum</name>
    <dbReference type="NCBI Taxonomy" id="2838595"/>
    <lineage>
        <taxon>Bacteria</taxon>
        <taxon>Bacillati</taxon>
        <taxon>Bacillota</taxon>
        <taxon>Clostridia</taxon>
        <taxon>Eubacteriales</taxon>
        <taxon>Oscillospiraceae</taxon>
        <taxon>Allofournierella</taxon>
    </lineage>
</organism>
<dbReference type="Pfam" id="PF13545">
    <property type="entry name" value="HTH_Crp_2"/>
    <property type="match status" value="1"/>
</dbReference>
<reference evidence="6" key="2">
    <citation type="submission" date="2021-04" db="EMBL/GenBank/DDBJ databases">
        <authorList>
            <person name="Gilroy R."/>
        </authorList>
    </citation>
    <scope>NUCLEOTIDE SEQUENCE</scope>
    <source>
        <strain evidence="6">ChiGjej4B4-18154</strain>
    </source>
</reference>
<evidence type="ECO:0000259" key="4">
    <source>
        <dbReference type="PROSITE" id="PS50042"/>
    </source>
</evidence>
<evidence type="ECO:0000256" key="2">
    <source>
        <dbReference type="ARBA" id="ARBA00023125"/>
    </source>
</evidence>
<comment type="caution">
    <text evidence="6">The sequence shown here is derived from an EMBL/GenBank/DDBJ whole genome shotgun (WGS) entry which is preliminary data.</text>
</comment>
<dbReference type="Pfam" id="PF00027">
    <property type="entry name" value="cNMP_binding"/>
    <property type="match status" value="1"/>
</dbReference>
<dbReference type="InterPro" id="IPR012318">
    <property type="entry name" value="HTH_CRP"/>
</dbReference>
<dbReference type="PANTHER" id="PTHR24567">
    <property type="entry name" value="CRP FAMILY TRANSCRIPTIONAL REGULATORY PROTEIN"/>
    <property type="match status" value="1"/>
</dbReference>
<name>A0A9D2E6T6_9FIRM</name>
<reference evidence="6" key="1">
    <citation type="journal article" date="2021" name="PeerJ">
        <title>Extensive microbial diversity within the chicken gut microbiome revealed by metagenomics and culture.</title>
        <authorList>
            <person name="Gilroy R."/>
            <person name="Ravi A."/>
            <person name="Getino M."/>
            <person name="Pursley I."/>
            <person name="Horton D.L."/>
            <person name="Alikhan N.F."/>
            <person name="Baker D."/>
            <person name="Gharbi K."/>
            <person name="Hall N."/>
            <person name="Watson M."/>
            <person name="Adriaenssens E.M."/>
            <person name="Foster-Nyarko E."/>
            <person name="Jarju S."/>
            <person name="Secka A."/>
            <person name="Antonio M."/>
            <person name="Oren A."/>
            <person name="Chaudhuri R.R."/>
            <person name="La Ragione R."/>
            <person name="Hildebrand F."/>
            <person name="Pallen M.J."/>
        </authorList>
    </citation>
    <scope>NUCLEOTIDE SEQUENCE</scope>
    <source>
        <strain evidence="6">ChiGjej4B4-18154</strain>
    </source>
</reference>
<dbReference type="GO" id="GO:0003677">
    <property type="term" value="F:DNA binding"/>
    <property type="evidence" value="ECO:0007669"/>
    <property type="project" value="UniProtKB-KW"/>
</dbReference>
<dbReference type="CDD" id="cd00038">
    <property type="entry name" value="CAP_ED"/>
    <property type="match status" value="1"/>
</dbReference>
<evidence type="ECO:0000256" key="1">
    <source>
        <dbReference type="ARBA" id="ARBA00023015"/>
    </source>
</evidence>
<gene>
    <name evidence="6" type="ORF">H9813_11695</name>
</gene>